<evidence type="ECO:0000313" key="1">
    <source>
        <dbReference type="EMBL" id="HJE38287.1"/>
    </source>
</evidence>
<comment type="caution">
    <text evidence="1">The sequence shown here is derived from an EMBL/GenBank/DDBJ whole genome shotgun (WGS) entry which is preliminary data.</text>
</comment>
<gene>
    <name evidence="1" type="ORF">K8V47_00770</name>
</gene>
<reference evidence="1" key="1">
    <citation type="journal article" date="2021" name="PeerJ">
        <title>Extensive microbial diversity within the chicken gut microbiome revealed by metagenomics and culture.</title>
        <authorList>
            <person name="Gilroy R."/>
            <person name="Ravi A."/>
            <person name="Getino M."/>
            <person name="Pursley I."/>
            <person name="Horton D.L."/>
            <person name="Alikhan N.F."/>
            <person name="Baker D."/>
            <person name="Gharbi K."/>
            <person name="Hall N."/>
            <person name="Watson M."/>
            <person name="Adriaenssens E.M."/>
            <person name="Foster-Nyarko E."/>
            <person name="Jarju S."/>
            <person name="Secka A."/>
            <person name="Antonio M."/>
            <person name="Oren A."/>
            <person name="Chaudhuri R.R."/>
            <person name="La Ragione R."/>
            <person name="Hildebrand F."/>
            <person name="Pallen M.J."/>
        </authorList>
    </citation>
    <scope>NUCLEOTIDE SEQUENCE</scope>
    <source>
        <strain evidence="1">4100</strain>
    </source>
</reference>
<dbReference type="Proteomes" id="UP000711407">
    <property type="component" value="Unassembled WGS sequence"/>
</dbReference>
<dbReference type="AlphaFoldDB" id="A0A4Q0U7B0"/>
<sequence>MSQSLRQTTESIRAKCLILTQRYEKLIADMREADATIRSQRAEIEHQKSEIERLSGELRALKLATAIAPTADDRRSAREVLTGLVREIDQCINDLTH</sequence>
<accession>A0A4Q0U7B0</accession>
<organism evidence="1 2">
    <name type="scientific">Candidatus Amulumruptor caecigallinarius</name>
    <dbReference type="NCBI Taxonomy" id="2109911"/>
    <lineage>
        <taxon>Bacteria</taxon>
        <taxon>Pseudomonadati</taxon>
        <taxon>Bacteroidota</taxon>
        <taxon>Bacteroidia</taxon>
        <taxon>Bacteroidales</taxon>
        <taxon>Muribaculaceae</taxon>
        <taxon>Candidatus Amulumruptor</taxon>
    </lineage>
</organism>
<evidence type="ECO:0000313" key="2">
    <source>
        <dbReference type="Proteomes" id="UP000711407"/>
    </source>
</evidence>
<proteinExistence type="predicted"/>
<reference evidence="1" key="2">
    <citation type="submission" date="2021-09" db="EMBL/GenBank/DDBJ databases">
        <authorList>
            <person name="Gilroy R."/>
        </authorList>
    </citation>
    <scope>NUCLEOTIDE SEQUENCE</scope>
    <source>
        <strain evidence="1">4100</strain>
    </source>
</reference>
<name>A0A4Q0U7B0_9BACT</name>
<dbReference type="EMBL" id="DYXT01000006">
    <property type="protein sequence ID" value="HJE38287.1"/>
    <property type="molecule type" value="Genomic_DNA"/>
</dbReference>
<protein>
    <submittedName>
        <fullName evidence="1">Uncharacterized protein</fullName>
    </submittedName>
</protein>